<proteinExistence type="predicted"/>
<reference evidence="1" key="1">
    <citation type="submission" date="2013-11" db="EMBL/GenBank/DDBJ databases">
        <title>Comparative genomics of Ignicoccus.</title>
        <authorList>
            <person name="Podar M."/>
        </authorList>
    </citation>
    <scope>NUCLEOTIDE SEQUENCE</scope>
    <source>
        <strain evidence="1">DSM 13166</strain>
    </source>
</reference>
<dbReference type="Proteomes" id="UP001063698">
    <property type="component" value="Chromosome"/>
</dbReference>
<dbReference type="SUPFAM" id="SSF56042">
    <property type="entry name" value="PurM C-terminal domain-like"/>
    <property type="match status" value="1"/>
</dbReference>
<accession>A0A977KA93</accession>
<dbReference type="GO" id="GO:0009228">
    <property type="term" value="P:thiamine biosynthetic process"/>
    <property type="evidence" value="ECO:0007669"/>
    <property type="project" value="InterPro"/>
</dbReference>
<dbReference type="Gene3D" id="3.90.650.10">
    <property type="entry name" value="PurM-like C-terminal domain"/>
    <property type="match status" value="1"/>
</dbReference>
<dbReference type="AlphaFoldDB" id="A0A977KA93"/>
<organism evidence="1 2">
    <name type="scientific">Ignicoccus pacificus DSM 13166</name>
    <dbReference type="NCBI Taxonomy" id="940294"/>
    <lineage>
        <taxon>Archaea</taxon>
        <taxon>Thermoproteota</taxon>
        <taxon>Thermoprotei</taxon>
        <taxon>Desulfurococcales</taxon>
        <taxon>Desulfurococcaceae</taxon>
        <taxon>Ignicoccus</taxon>
    </lineage>
</organism>
<dbReference type="SUPFAM" id="SSF55326">
    <property type="entry name" value="PurM N-terminal domain-like"/>
    <property type="match status" value="1"/>
</dbReference>
<dbReference type="Gene3D" id="3.30.1330.10">
    <property type="entry name" value="PurM-like, N-terminal domain"/>
    <property type="match status" value="1"/>
</dbReference>
<dbReference type="InterPro" id="IPR036921">
    <property type="entry name" value="PurM-like_N_sf"/>
</dbReference>
<dbReference type="PANTHER" id="PTHR30270">
    <property type="entry name" value="THIAMINE-MONOPHOSPHATE KINASE"/>
    <property type="match status" value="1"/>
</dbReference>
<protein>
    <submittedName>
        <fullName evidence="1">Uncharacterized protein</fullName>
    </submittedName>
</protein>
<dbReference type="GO" id="GO:0009030">
    <property type="term" value="F:thiamine-phosphate kinase activity"/>
    <property type="evidence" value="ECO:0007669"/>
    <property type="project" value="InterPro"/>
</dbReference>
<evidence type="ECO:0000313" key="1">
    <source>
        <dbReference type="EMBL" id="UXD21328.1"/>
    </source>
</evidence>
<dbReference type="InterPro" id="IPR036676">
    <property type="entry name" value="PurM-like_C_sf"/>
</dbReference>
<dbReference type="InterPro" id="IPR006283">
    <property type="entry name" value="ThiL-like"/>
</dbReference>
<evidence type="ECO:0000313" key="2">
    <source>
        <dbReference type="Proteomes" id="UP001063698"/>
    </source>
</evidence>
<name>A0A977KA93_9CREN</name>
<keyword evidence="2" id="KW-1185">Reference proteome</keyword>
<sequence length="399" mass="43209">MRMDVEDLAKFLMGKGFKEEQVELLIAFLASVRKGWGKEESLRIAEGAVKDAIVSTKSLSEYKPLKIGVRAGEGGLGSRGLGDQRVHEALTSLSSPGDAFTIGDLVLAADGFHSRLNEVPLLMGFHATRAAMRDVMVAGGDPLATLIDVHVADDTDISYVLDVSVGAKVASEGCGARFAGGSTLRIGGDVVWGERVTGGSFAVGKGIREWNRFNVEPGDLLCSTVGKGGGTVTAIALYHGLEELADLTVNLDFCKEIRKAFKVEEVKGAFDWTNGGIVLDAHEISEVKGVKVILYDSVYKAVHPKLLKALEELNLDPLRTSVDSIVFISSKCPEGTIEIGRVEDGKGVFLEGKELEVTFRESPYTHSKRAVEGIRKEVDVEALLRYVREREKFLKERLA</sequence>
<dbReference type="PANTHER" id="PTHR30270:SF2">
    <property type="entry name" value="HYDROGENASE EXPRESSION_FORMATION PROTEIN"/>
    <property type="match status" value="1"/>
</dbReference>
<gene>
    <name evidence="1" type="ORF">IPA_02970</name>
</gene>
<dbReference type="EMBL" id="CP006868">
    <property type="protein sequence ID" value="UXD21328.1"/>
    <property type="molecule type" value="Genomic_DNA"/>
</dbReference>
<dbReference type="KEGG" id="ipc:IPA_02970"/>